<dbReference type="KEGG" id="nev:NTE_00718"/>
<dbReference type="InterPro" id="IPR011991">
    <property type="entry name" value="ArsR-like_HTH"/>
</dbReference>
<evidence type="ECO:0000313" key="1">
    <source>
        <dbReference type="EMBL" id="AIF82798.1"/>
    </source>
</evidence>
<dbReference type="Proteomes" id="UP000028194">
    <property type="component" value="Chromosome"/>
</dbReference>
<sequence>MRAIERESLKQAIMVAMADKEMVRILDSCTLRSKSVSDVIRETGISHSTAYRKIKWMLEEGLLFTEKIEITPDGKKFSLFRSTIKSINAKYEHGKLDVEIEYNINRLERTAERLFSLEAS</sequence>
<reference evidence="1 2" key="1">
    <citation type="journal article" date="2014" name="PLoS ONE">
        <title>Genome Sequence of Candidatus Nitrososphaera evergladensis from Group I.1b Enriched from Everglades Soil Reveals Novel Genomic Features of the Ammonia-Oxidizing Archaea.</title>
        <authorList>
            <person name="Zhalnina K.V."/>
            <person name="Dias R."/>
            <person name="Leonard M.T."/>
            <person name="Dorr de Quadros P."/>
            <person name="Camargo F.A."/>
            <person name="Drew J.C."/>
            <person name="Farmerie W.G."/>
            <person name="Daroub S.H."/>
            <person name="Triplett E.W."/>
        </authorList>
    </citation>
    <scope>NUCLEOTIDE SEQUENCE [LARGE SCALE GENOMIC DNA]</scope>
    <source>
        <strain evidence="1 2">SR1</strain>
    </source>
</reference>
<dbReference type="Gene3D" id="1.10.10.10">
    <property type="entry name" value="Winged helix-like DNA-binding domain superfamily/Winged helix DNA-binding domain"/>
    <property type="match status" value="1"/>
</dbReference>
<dbReference type="SUPFAM" id="SSF46785">
    <property type="entry name" value="Winged helix' DNA-binding domain"/>
    <property type="match status" value="1"/>
</dbReference>
<dbReference type="AlphaFoldDB" id="A0A075MNL3"/>
<dbReference type="OrthoDB" id="7611at2157"/>
<dbReference type="InterPro" id="IPR036388">
    <property type="entry name" value="WH-like_DNA-bd_sf"/>
</dbReference>
<accession>A0A075MNL3</accession>
<organism evidence="1 2">
    <name type="scientific">Candidatus Nitrososphaera evergladensis SR1</name>
    <dbReference type="NCBI Taxonomy" id="1459636"/>
    <lineage>
        <taxon>Archaea</taxon>
        <taxon>Nitrososphaerota</taxon>
        <taxon>Nitrososphaeria</taxon>
        <taxon>Nitrososphaerales</taxon>
        <taxon>Nitrososphaeraceae</taxon>
        <taxon>Nitrososphaera</taxon>
    </lineage>
</organism>
<dbReference type="EMBL" id="CP007174">
    <property type="protein sequence ID" value="AIF82798.1"/>
    <property type="molecule type" value="Genomic_DNA"/>
</dbReference>
<dbReference type="InterPro" id="IPR036390">
    <property type="entry name" value="WH_DNA-bd_sf"/>
</dbReference>
<dbReference type="CDD" id="cd00090">
    <property type="entry name" value="HTH_ARSR"/>
    <property type="match status" value="1"/>
</dbReference>
<evidence type="ECO:0000313" key="2">
    <source>
        <dbReference type="Proteomes" id="UP000028194"/>
    </source>
</evidence>
<gene>
    <name evidence="1" type="ORF">NTE_00718</name>
</gene>
<name>A0A075MNL3_9ARCH</name>
<keyword evidence="2" id="KW-1185">Reference proteome</keyword>
<dbReference type="STRING" id="1459636.NTE_00718"/>
<protein>
    <submittedName>
        <fullName evidence="1">Uncharacterized protein</fullName>
    </submittedName>
</protein>
<dbReference type="GeneID" id="41596570"/>
<dbReference type="RefSeq" id="WP_158385047.1">
    <property type="nucleotide sequence ID" value="NZ_CP007174.1"/>
</dbReference>
<proteinExistence type="predicted"/>
<dbReference type="HOGENOM" id="CLU_124803_5_2_2"/>